<evidence type="ECO:0000313" key="7">
    <source>
        <dbReference type="EMBL" id="JAT19848.1"/>
    </source>
</evidence>
<dbReference type="EMBL" id="GEBQ01032241">
    <property type="protein sequence ID" value="JAT07736.1"/>
    <property type="molecule type" value="Transcribed_RNA"/>
</dbReference>
<name>A0A1B6L822_9HEMI</name>
<dbReference type="EMBL" id="GEBQ01019758">
    <property type="protein sequence ID" value="JAT20219.1"/>
    <property type="molecule type" value="Transcribed_RNA"/>
</dbReference>
<dbReference type="Gene3D" id="1.20.1250.20">
    <property type="entry name" value="MFS general substrate transporter like domains"/>
    <property type="match status" value="1"/>
</dbReference>
<evidence type="ECO:0000256" key="3">
    <source>
        <dbReference type="ARBA" id="ARBA00022989"/>
    </source>
</evidence>
<feature type="non-terminal residue" evidence="7">
    <location>
        <position position="1"/>
    </location>
</feature>
<evidence type="ECO:0000256" key="2">
    <source>
        <dbReference type="ARBA" id="ARBA00022692"/>
    </source>
</evidence>
<sequence length="496" mass="54708">VNITYPKPNKETIISVKMEENTQDETALVNEPVIKKPEGFRFKMESLMFLFFIAKTLSDTVIVNLLEHNTCLVVLNYDVPNCTDPVSPDTEGLVQEQAADVAMARTMVEAFAPALLSLFIGPWSDTNGRRPLILLSLAGYTCSAMIWCGLSLVPHLHPLYFLLTSIPVALTGGYVSFFLALYCYISDTTETNRRALRMGLLEGACLGGVVVSSLVTPSIQKTSEQYGYTIVFATSALLMLVTLIFTYSFVQESITVVESERTKLLRFDHVKNVFSTCFRHRPNYLTVIVMCLVVDLVIFIVLLDGELSVLYMFTQKKFGWTLVEYTRLTSFSLLIAGASVCSIWFFVAVLKLPDLPLIFVGTICSVIKSVILALASSGLHMYVACGFSVLTVLINPLSRSQLSKLVPGDDLGKIFAFCSFLESIAPLTASPMYTFVYKATLDTLPNAIFWLSTGLCCISVTLIGSALFLQNLTSPLTRGFVPVPTNTDSRRASVQE</sequence>
<evidence type="ECO:0008006" key="10">
    <source>
        <dbReference type="Google" id="ProtNLM"/>
    </source>
</evidence>
<dbReference type="GO" id="GO:0022857">
    <property type="term" value="F:transmembrane transporter activity"/>
    <property type="evidence" value="ECO:0007669"/>
    <property type="project" value="InterPro"/>
</dbReference>
<gene>
    <name evidence="6" type="ORF">g.33551</name>
    <name evidence="7" type="ORF">g.33554</name>
    <name evidence="8" type="ORF">g.33557</name>
    <name evidence="9" type="ORF">g.33560</name>
</gene>
<dbReference type="AlphaFoldDB" id="A0A1B6L822"/>
<feature type="transmembrane region" description="Helical" evidence="5">
    <location>
        <begin position="284"/>
        <end position="303"/>
    </location>
</feature>
<protein>
    <recommendedName>
        <fullName evidence="10">Major facilitator superfamily (MFS) profile domain-containing protein</fullName>
    </recommendedName>
</protein>
<proteinExistence type="predicted"/>
<feature type="transmembrane region" description="Helical" evidence="5">
    <location>
        <begin position="328"/>
        <end position="350"/>
    </location>
</feature>
<keyword evidence="4 5" id="KW-0472">Membrane</keyword>
<accession>A0A1B6L822</accession>
<evidence type="ECO:0000256" key="1">
    <source>
        <dbReference type="ARBA" id="ARBA00004141"/>
    </source>
</evidence>
<dbReference type="Pfam" id="PF07690">
    <property type="entry name" value="MFS_1"/>
    <property type="match status" value="1"/>
</dbReference>
<feature type="transmembrane region" description="Helical" evidence="5">
    <location>
        <begin position="448"/>
        <end position="469"/>
    </location>
</feature>
<dbReference type="EMBL" id="GEBQ01020129">
    <property type="protein sequence ID" value="JAT19848.1"/>
    <property type="molecule type" value="Transcribed_RNA"/>
</dbReference>
<evidence type="ECO:0000256" key="5">
    <source>
        <dbReference type="SAM" id="Phobius"/>
    </source>
</evidence>
<dbReference type="PANTHER" id="PTHR23507:SF39">
    <property type="entry name" value="GH23453P-RELATED"/>
    <property type="match status" value="1"/>
</dbReference>
<feature type="transmembrane region" description="Helical" evidence="5">
    <location>
        <begin position="227"/>
        <end position="250"/>
    </location>
</feature>
<dbReference type="GO" id="GO:0016020">
    <property type="term" value="C:membrane"/>
    <property type="evidence" value="ECO:0007669"/>
    <property type="project" value="UniProtKB-SubCell"/>
</dbReference>
<organism evidence="7">
    <name type="scientific">Graphocephala atropunctata</name>
    <dbReference type="NCBI Taxonomy" id="36148"/>
    <lineage>
        <taxon>Eukaryota</taxon>
        <taxon>Metazoa</taxon>
        <taxon>Ecdysozoa</taxon>
        <taxon>Arthropoda</taxon>
        <taxon>Hexapoda</taxon>
        <taxon>Insecta</taxon>
        <taxon>Pterygota</taxon>
        <taxon>Neoptera</taxon>
        <taxon>Paraneoptera</taxon>
        <taxon>Hemiptera</taxon>
        <taxon>Auchenorrhyncha</taxon>
        <taxon>Membracoidea</taxon>
        <taxon>Cicadellidae</taxon>
        <taxon>Cicadellinae</taxon>
        <taxon>Cicadellini</taxon>
        <taxon>Graphocephala</taxon>
    </lineage>
</organism>
<evidence type="ECO:0000313" key="8">
    <source>
        <dbReference type="EMBL" id="JAT20219.1"/>
    </source>
</evidence>
<evidence type="ECO:0000313" key="9">
    <source>
        <dbReference type="EMBL" id="JAT36614.1"/>
    </source>
</evidence>
<dbReference type="SUPFAM" id="SSF103473">
    <property type="entry name" value="MFS general substrate transporter"/>
    <property type="match status" value="1"/>
</dbReference>
<keyword evidence="3 5" id="KW-1133">Transmembrane helix</keyword>
<evidence type="ECO:0000256" key="4">
    <source>
        <dbReference type="ARBA" id="ARBA00023136"/>
    </source>
</evidence>
<dbReference type="InterPro" id="IPR011701">
    <property type="entry name" value="MFS"/>
</dbReference>
<dbReference type="EMBL" id="GEBQ01003363">
    <property type="protein sequence ID" value="JAT36614.1"/>
    <property type="molecule type" value="Transcribed_RNA"/>
</dbReference>
<feature type="transmembrane region" description="Helical" evidence="5">
    <location>
        <begin position="159"/>
        <end position="184"/>
    </location>
</feature>
<feature type="transmembrane region" description="Helical" evidence="5">
    <location>
        <begin position="357"/>
        <end position="375"/>
    </location>
</feature>
<keyword evidence="2 5" id="KW-0812">Transmembrane</keyword>
<evidence type="ECO:0000313" key="6">
    <source>
        <dbReference type="EMBL" id="JAT07736.1"/>
    </source>
</evidence>
<feature type="transmembrane region" description="Helical" evidence="5">
    <location>
        <begin position="132"/>
        <end position="153"/>
    </location>
</feature>
<comment type="subcellular location">
    <subcellularLocation>
        <location evidence="1">Membrane</location>
        <topology evidence="1">Multi-pass membrane protein</topology>
    </subcellularLocation>
</comment>
<dbReference type="InterPro" id="IPR036259">
    <property type="entry name" value="MFS_trans_sf"/>
</dbReference>
<dbReference type="PANTHER" id="PTHR23507">
    <property type="entry name" value="ZGC:174356"/>
    <property type="match status" value="1"/>
</dbReference>
<feature type="transmembrane region" description="Helical" evidence="5">
    <location>
        <begin position="196"/>
        <end position="215"/>
    </location>
</feature>
<reference evidence="7" key="1">
    <citation type="submission" date="2015-11" db="EMBL/GenBank/DDBJ databases">
        <title>De novo transcriptome assembly of four potential Pierce s Disease insect vectors from Arizona vineyards.</title>
        <authorList>
            <person name="Tassone E.E."/>
        </authorList>
    </citation>
    <scope>NUCLEOTIDE SEQUENCE</scope>
</reference>